<organism evidence="2 3">
    <name type="scientific">Coregonus suidteri</name>
    <dbReference type="NCBI Taxonomy" id="861788"/>
    <lineage>
        <taxon>Eukaryota</taxon>
        <taxon>Metazoa</taxon>
        <taxon>Chordata</taxon>
        <taxon>Craniata</taxon>
        <taxon>Vertebrata</taxon>
        <taxon>Euteleostomi</taxon>
        <taxon>Actinopterygii</taxon>
        <taxon>Neopterygii</taxon>
        <taxon>Teleostei</taxon>
        <taxon>Protacanthopterygii</taxon>
        <taxon>Salmoniformes</taxon>
        <taxon>Salmonidae</taxon>
        <taxon>Coregoninae</taxon>
        <taxon>Coregonus</taxon>
    </lineage>
</organism>
<comment type="caution">
    <text evidence="2">The sequence shown here is derived from an EMBL/GenBank/DDBJ whole genome shotgun (WGS) entry which is preliminary data.</text>
</comment>
<evidence type="ECO:0000256" key="1">
    <source>
        <dbReference type="SAM" id="MobiDB-lite"/>
    </source>
</evidence>
<feature type="compositionally biased region" description="Low complexity" evidence="1">
    <location>
        <begin position="169"/>
        <end position="185"/>
    </location>
</feature>
<name>A0AAN8QRF9_9TELE</name>
<dbReference type="AlphaFoldDB" id="A0AAN8QRF9"/>
<dbReference type="EMBL" id="JAGTTL010000029">
    <property type="protein sequence ID" value="KAK6299107.1"/>
    <property type="molecule type" value="Genomic_DNA"/>
</dbReference>
<feature type="compositionally biased region" description="Low complexity" evidence="1">
    <location>
        <begin position="76"/>
        <end position="117"/>
    </location>
</feature>
<feature type="compositionally biased region" description="Low complexity" evidence="1">
    <location>
        <begin position="218"/>
        <end position="230"/>
    </location>
</feature>
<proteinExistence type="predicted"/>
<reference evidence="2 3" key="1">
    <citation type="submission" date="2021-04" db="EMBL/GenBank/DDBJ databases">
        <authorList>
            <person name="De Guttry C."/>
            <person name="Zahm M."/>
            <person name="Klopp C."/>
            <person name="Cabau C."/>
            <person name="Louis A."/>
            <person name="Berthelot C."/>
            <person name="Parey E."/>
            <person name="Roest Crollius H."/>
            <person name="Montfort J."/>
            <person name="Robinson-Rechavi M."/>
            <person name="Bucao C."/>
            <person name="Bouchez O."/>
            <person name="Gislard M."/>
            <person name="Lluch J."/>
            <person name="Milhes M."/>
            <person name="Lampietro C."/>
            <person name="Lopez Roques C."/>
            <person name="Donnadieu C."/>
            <person name="Braasch I."/>
            <person name="Desvignes T."/>
            <person name="Postlethwait J."/>
            <person name="Bobe J."/>
            <person name="Wedekind C."/>
            <person name="Guiguen Y."/>
        </authorList>
    </citation>
    <scope>NUCLEOTIDE SEQUENCE [LARGE SCALE GENOMIC DNA]</scope>
    <source>
        <strain evidence="2">Cs_M1</strain>
        <tissue evidence="2">Blood</tissue>
    </source>
</reference>
<feature type="compositionally biased region" description="Polar residues" evidence="1">
    <location>
        <begin position="144"/>
        <end position="160"/>
    </location>
</feature>
<sequence length="230" mass="24053">MQFMPHVMPQTRHTHQREEEERELRKLQHMGKKLQQITDAVIEELRAVAARGSAAALNGLGATAAGPVATHTCQVATSPPASSAATRTPACPVVTSAPGGSSASALASSSASQGSTSRQQCNSLHSSKPCGPQQLPSPVLKPAEQSTSNALQTSKPTTECLSLPHDGSRGLSRSSSRPSSTLHPSRCQRKQHLSQSSSRQCCSLPRNNRAQGSRDVARAAARPATASAPI</sequence>
<accession>A0AAN8QRF9</accession>
<gene>
    <name evidence="2" type="ORF">J4Q44_G00306170</name>
</gene>
<feature type="region of interest" description="Disordered" evidence="1">
    <location>
        <begin position="74"/>
        <end position="230"/>
    </location>
</feature>
<evidence type="ECO:0000313" key="3">
    <source>
        <dbReference type="Proteomes" id="UP001356427"/>
    </source>
</evidence>
<feature type="region of interest" description="Disordered" evidence="1">
    <location>
        <begin position="1"/>
        <end position="30"/>
    </location>
</feature>
<protein>
    <submittedName>
        <fullName evidence="2">Uncharacterized protein</fullName>
    </submittedName>
</protein>
<feature type="compositionally biased region" description="Low complexity" evidence="1">
    <location>
        <begin position="193"/>
        <end position="206"/>
    </location>
</feature>
<keyword evidence="3" id="KW-1185">Reference proteome</keyword>
<evidence type="ECO:0000313" key="2">
    <source>
        <dbReference type="EMBL" id="KAK6299107.1"/>
    </source>
</evidence>
<dbReference type="Proteomes" id="UP001356427">
    <property type="component" value="Unassembled WGS sequence"/>
</dbReference>
<feature type="compositionally biased region" description="Basic and acidic residues" evidence="1">
    <location>
        <begin position="16"/>
        <end position="26"/>
    </location>
</feature>